<protein>
    <recommendedName>
        <fullName evidence="4">Peptidase inhibitor family I36</fullName>
    </recommendedName>
</protein>
<dbReference type="OrthoDB" id="4277613at2"/>
<accession>A0A1A9A5A6</accession>
<organism evidence="2 3">
    <name type="scientific">Micromonospora auratinigra</name>
    <dbReference type="NCBI Taxonomy" id="261654"/>
    <lineage>
        <taxon>Bacteria</taxon>
        <taxon>Bacillati</taxon>
        <taxon>Actinomycetota</taxon>
        <taxon>Actinomycetes</taxon>
        <taxon>Micromonosporales</taxon>
        <taxon>Micromonosporaceae</taxon>
        <taxon>Micromonospora</taxon>
    </lineage>
</organism>
<dbReference type="STRING" id="261654.GA0070611_5154"/>
<dbReference type="AlphaFoldDB" id="A0A1A9A5A6"/>
<gene>
    <name evidence="2" type="ORF">GA0070611_5154</name>
</gene>
<reference evidence="3" key="1">
    <citation type="submission" date="2016-06" db="EMBL/GenBank/DDBJ databases">
        <authorList>
            <person name="Varghese N."/>
            <person name="Submissions Spin"/>
        </authorList>
    </citation>
    <scope>NUCLEOTIDE SEQUENCE [LARGE SCALE GENOMIC DNA]</scope>
    <source>
        <strain evidence="3">DSM 44815</strain>
    </source>
</reference>
<feature type="signal peptide" evidence="1">
    <location>
        <begin position="1"/>
        <end position="29"/>
    </location>
</feature>
<dbReference type="RefSeq" id="WP_091669488.1">
    <property type="nucleotide sequence ID" value="NZ_LT594323.1"/>
</dbReference>
<sequence>MKLGVGRAVAGTAALVVAAVVAFPGSAAASPEPPGDGWDHVFSANGVTVYVEEYGDVISVCDTRANGHNAWVSVSYASDWLYTLAVNSGAGSCATHRAGEGGIYNLKEGRDYLLDFAGSGEGTYLSTFFNDH</sequence>
<dbReference type="PATRIC" id="fig|261654.4.peg.5222"/>
<dbReference type="Proteomes" id="UP000199385">
    <property type="component" value="Chromosome I"/>
</dbReference>
<name>A0A1A9A5A6_9ACTN</name>
<evidence type="ECO:0000313" key="2">
    <source>
        <dbReference type="EMBL" id="SBT51388.1"/>
    </source>
</evidence>
<keyword evidence="1" id="KW-0732">Signal</keyword>
<proteinExistence type="predicted"/>
<keyword evidence="3" id="KW-1185">Reference proteome</keyword>
<evidence type="ECO:0000313" key="3">
    <source>
        <dbReference type="Proteomes" id="UP000199385"/>
    </source>
</evidence>
<evidence type="ECO:0008006" key="4">
    <source>
        <dbReference type="Google" id="ProtNLM"/>
    </source>
</evidence>
<dbReference type="EMBL" id="LT594323">
    <property type="protein sequence ID" value="SBT51388.1"/>
    <property type="molecule type" value="Genomic_DNA"/>
</dbReference>
<feature type="chain" id="PRO_5008383216" description="Peptidase inhibitor family I36" evidence="1">
    <location>
        <begin position="30"/>
        <end position="132"/>
    </location>
</feature>
<evidence type="ECO:0000256" key="1">
    <source>
        <dbReference type="SAM" id="SignalP"/>
    </source>
</evidence>